<dbReference type="RefSeq" id="WP_188654255.1">
    <property type="nucleotide sequence ID" value="NZ_BMNR01000007.1"/>
</dbReference>
<evidence type="ECO:0000256" key="1">
    <source>
        <dbReference type="SAM" id="SignalP"/>
    </source>
</evidence>
<evidence type="ECO:0000313" key="3">
    <source>
        <dbReference type="EMBL" id="GGK31959.1"/>
    </source>
</evidence>
<feature type="signal peptide" evidence="1">
    <location>
        <begin position="1"/>
        <end position="22"/>
    </location>
</feature>
<name>A0A8J3BSX6_9FLAO</name>
<reference evidence="3" key="2">
    <citation type="submission" date="2020-09" db="EMBL/GenBank/DDBJ databases">
        <authorList>
            <person name="Sun Q."/>
            <person name="Ohkuma M."/>
        </authorList>
    </citation>
    <scope>NUCLEOTIDE SEQUENCE</scope>
    <source>
        <strain evidence="3">JCM 12862</strain>
    </source>
</reference>
<feature type="chain" id="PRO_5035147414" description="Thioredoxin domain-containing protein" evidence="1">
    <location>
        <begin position="23"/>
        <end position="471"/>
    </location>
</feature>
<dbReference type="SUPFAM" id="SSF52833">
    <property type="entry name" value="Thioredoxin-like"/>
    <property type="match status" value="1"/>
</dbReference>
<evidence type="ECO:0000313" key="4">
    <source>
        <dbReference type="Proteomes" id="UP000612329"/>
    </source>
</evidence>
<dbReference type="PROSITE" id="PS51257">
    <property type="entry name" value="PROKAR_LIPOPROTEIN"/>
    <property type="match status" value="1"/>
</dbReference>
<organism evidence="3 4">
    <name type="scientific">Yeosuana aromativorans</name>
    <dbReference type="NCBI Taxonomy" id="288019"/>
    <lineage>
        <taxon>Bacteria</taxon>
        <taxon>Pseudomonadati</taxon>
        <taxon>Bacteroidota</taxon>
        <taxon>Flavobacteriia</taxon>
        <taxon>Flavobacteriales</taxon>
        <taxon>Flavobacteriaceae</taxon>
        <taxon>Yeosuana</taxon>
    </lineage>
</organism>
<dbReference type="PROSITE" id="PS51352">
    <property type="entry name" value="THIOREDOXIN_2"/>
    <property type="match status" value="1"/>
</dbReference>
<dbReference type="Proteomes" id="UP000612329">
    <property type="component" value="Unassembled WGS sequence"/>
</dbReference>
<dbReference type="AlphaFoldDB" id="A0A8J3BSX6"/>
<dbReference type="Gene3D" id="3.40.30.10">
    <property type="entry name" value="Glutaredoxin"/>
    <property type="match status" value="1"/>
</dbReference>
<gene>
    <name evidence="3" type="ORF">GCM10007962_27880</name>
</gene>
<dbReference type="InterPro" id="IPR036249">
    <property type="entry name" value="Thioredoxin-like_sf"/>
</dbReference>
<proteinExistence type="predicted"/>
<keyword evidence="1" id="KW-0732">Signal</keyword>
<dbReference type="EMBL" id="BMNR01000007">
    <property type="protein sequence ID" value="GGK31959.1"/>
    <property type="molecule type" value="Genomic_DNA"/>
</dbReference>
<feature type="domain" description="Thioredoxin" evidence="2">
    <location>
        <begin position="331"/>
        <end position="471"/>
    </location>
</feature>
<dbReference type="InterPro" id="IPR013766">
    <property type="entry name" value="Thioredoxin_domain"/>
</dbReference>
<protein>
    <recommendedName>
        <fullName evidence="2">Thioredoxin domain-containing protein</fullName>
    </recommendedName>
</protein>
<evidence type="ECO:0000259" key="2">
    <source>
        <dbReference type="PROSITE" id="PS51352"/>
    </source>
</evidence>
<keyword evidence="4" id="KW-1185">Reference proteome</keyword>
<sequence length="471" mass="55160">MKLYFYLIIILLSLFSCNKDNGQDDYAFLGGEIINPNSNFVVLSKAETVIDTIPLDNNNRFVYKIMNLDPGMYTFSHGSEIQTVLLEPHDSIMFRLNTLDFDESLVYTGEGAKKNNYLINEFLQNEIDEKQVFKLCQLDPTAFEKQIEAIRNSKSERLKHFKNKYHTSALFDKIAQSNIDYSYYTSKEIYPFVNYSFNKRHVLNSLPKDFYSYRTNIEYNNVSFNEYLNYSSFLRSNFNNLALEKHFEHSKDKQFNNVSLCYNLDKLNIVDSLVSNPSIKNNLLYYFTISFLTKNSNIENDGTILQSFLSKSTDTKDKEILTNLVQSLNNLRPGAQFPNIKLVNAENTESGINSLISKPTAIYFWSHNFYDHFKESHRKVYELKNKYPEIDFIAINIDDNNFKTWINTLNRNHFPLQNEYKFKNPEESMHTLAIYPMTKVMIIDKDNTIVNSNTNMFANNFEEQLLGLINR</sequence>
<comment type="caution">
    <text evidence="3">The sequence shown here is derived from an EMBL/GenBank/DDBJ whole genome shotgun (WGS) entry which is preliminary data.</text>
</comment>
<accession>A0A8J3BSX6</accession>
<reference evidence="3" key="1">
    <citation type="journal article" date="2014" name="Int. J. Syst. Evol. Microbiol.">
        <title>Complete genome sequence of Corynebacterium casei LMG S-19264T (=DSM 44701T), isolated from a smear-ripened cheese.</title>
        <authorList>
            <consortium name="US DOE Joint Genome Institute (JGI-PGF)"/>
            <person name="Walter F."/>
            <person name="Albersmeier A."/>
            <person name="Kalinowski J."/>
            <person name="Ruckert C."/>
        </authorList>
    </citation>
    <scope>NUCLEOTIDE SEQUENCE</scope>
    <source>
        <strain evidence="3">JCM 12862</strain>
    </source>
</reference>